<evidence type="ECO:0000313" key="4">
    <source>
        <dbReference type="Proteomes" id="UP000481852"/>
    </source>
</evidence>
<evidence type="ECO:0000259" key="2">
    <source>
        <dbReference type="Pfam" id="PF14285"/>
    </source>
</evidence>
<feature type="domain" description="DUF4367" evidence="2">
    <location>
        <begin position="109"/>
        <end position="219"/>
    </location>
</feature>
<name>A0A6L5X4D6_9FIRM</name>
<gene>
    <name evidence="3" type="ORF">FYJ35_05415</name>
</gene>
<keyword evidence="1" id="KW-1133">Transmembrane helix</keyword>
<proteinExistence type="predicted"/>
<keyword evidence="1" id="KW-0472">Membrane</keyword>
<dbReference type="Proteomes" id="UP000481852">
    <property type="component" value="Unassembled WGS sequence"/>
</dbReference>
<sequence length="485" mass="54409">MKLEDMKYKIPSTPDFIHEMIHDEVDRQLRQSKTIDFPSGKKRKWSRTSVAAMVAAFGLALSTAAYAGVQLYHLFTEKRGTYGIATGLQTADTKNITLPEEVHDIRITTGYIPEGMEWTDESHLQYSDSKQRGGFSFSSELIDQDALNHLIKDDNVVKYEKRSFGGYEGVYLQYHDLKINKDSRIFNQRIYLLCPEEYRIITIFIGNDVSKEDAFKVADHLVITETDKMIKTADMYSWSDVTSDEETESEAPGISEDQLPVLQVGKTFEISSVGISSGDELEECTASACVDSVKLSDDLHLLSQDRIPEAWKTVVDADGRIKDNTLYYIQSGNGIDTVDKVIKTESVKQKLVYVTVTYTNNTDRELRHILYCGTLMLLDHKGGQYQITDPAKLSGTDCDYVNWDGVSNTETMAYSDVSEDYGNGGNYIPSLAPGKSIQIHMAWIVNENLLDHLYLNLNGDCNAYAFSDTLTKSGVVDVRPAVPLS</sequence>
<keyword evidence="1" id="KW-0812">Transmembrane</keyword>
<accession>A0A6L5X4D6</accession>
<dbReference type="RefSeq" id="WP_154524327.1">
    <property type="nucleotide sequence ID" value="NZ_VULZ01000004.1"/>
</dbReference>
<dbReference type="Pfam" id="PF14285">
    <property type="entry name" value="DUF4367"/>
    <property type="match status" value="1"/>
</dbReference>
<organism evidence="3 4">
    <name type="scientific">Porcincola intestinalis</name>
    <dbReference type="NCBI Taxonomy" id="2606632"/>
    <lineage>
        <taxon>Bacteria</taxon>
        <taxon>Bacillati</taxon>
        <taxon>Bacillota</taxon>
        <taxon>Clostridia</taxon>
        <taxon>Lachnospirales</taxon>
        <taxon>Lachnospiraceae</taxon>
        <taxon>Porcincola</taxon>
    </lineage>
</organism>
<comment type="caution">
    <text evidence="3">The sequence shown here is derived from an EMBL/GenBank/DDBJ whole genome shotgun (WGS) entry which is preliminary data.</text>
</comment>
<evidence type="ECO:0000313" key="3">
    <source>
        <dbReference type="EMBL" id="MSS14485.1"/>
    </source>
</evidence>
<feature type="transmembrane region" description="Helical" evidence="1">
    <location>
        <begin position="50"/>
        <end position="69"/>
    </location>
</feature>
<dbReference type="EMBL" id="VULZ01000004">
    <property type="protein sequence ID" value="MSS14485.1"/>
    <property type="molecule type" value="Genomic_DNA"/>
</dbReference>
<protein>
    <submittedName>
        <fullName evidence="3">DUF4367 domain-containing protein</fullName>
    </submittedName>
</protein>
<reference evidence="3 4" key="1">
    <citation type="submission" date="2019-08" db="EMBL/GenBank/DDBJ databases">
        <title>In-depth cultivation of the pig gut microbiome towards novel bacterial diversity and tailored functional studies.</title>
        <authorList>
            <person name="Wylensek D."/>
            <person name="Hitch T.C.A."/>
            <person name="Clavel T."/>
        </authorList>
    </citation>
    <scope>NUCLEOTIDE SEQUENCE [LARGE SCALE GENOMIC DNA]</scope>
    <source>
        <strain evidence="3 4">Oil+RF-744-WCA-WT-11</strain>
    </source>
</reference>
<keyword evidence="4" id="KW-1185">Reference proteome</keyword>
<dbReference type="InterPro" id="IPR025377">
    <property type="entry name" value="DUF4367"/>
</dbReference>
<dbReference type="AlphaFoldDB" id="A0A6L5X4D6"/>
<evidence type="ECO:0000256" key="1">
    <source>
        <dbReference type="SAM" id="Phobius"/>
    </source>
</evidence>